<reference evidence="2 3" key="1">
    <citation type="submission" date="2018-01" db="EMBL/GenBank/DDBJ databases">
        <title>Complete and assembled Genome of Pantoea calida DSM22759T.</title>
        <authorList>
            <person name="Stevens M.J.A."/>
            <person name="Zurfluh K."/>
            <person name="Stephan R."/>
        </authorList>
    </citation>
    <scope>NUCLEOTIDE SEQUENCE [LARGE SCALE GENOMIC DNA]</scope>
    <source>
        <strain evidence="2 3">DSM 22759</strain>
    </source>
</reference>
<dbReference type="InterPro" id="IPR051908">
    <property type="entry name" value="Ribosomal_N-acetyltransferase"/>
</dbReference>
<evidence type="ECO:0000313" key="2">
    <source>
        <dbReference type="EMBL" id="AUY26330.1"/>
    </source>
</evidence>
<dbReference type="EMBL" id="CP026378">
    <property type="protein sequence ID" value="AUY26330.1"/>
    <property type="molecule type" value="Genomic_DNA"/>
</dbReference>
<dbReference type="Proteomes" id="UP000237673">
    <property type="component" value="Chromosome"/>
</dbReference>
<keyword evidence="3" id="KW-1185">Reference proteome</keyword>
<feature type="domain" description="N-acetyltransferase" evidence="1">
    <location>
        <begin position="3"/>
        <end position="171"/>
    </location>
</feature>
<sequence length="180" mass="20384">MEIYLRPMQASDAADYAEAVNESLAQLQPWMVWAHKDYQPQEAAEWFSWLDRQREKGEANEMGIFAADDHRFLGAAGIRYAQNQAELSAIGYWVRKKEQRKGVARQAVLQLAQEGFLCHNVETIEILAAENNYASRAVALSCGAHFIDLRYGLIVLADGPVMAAIYHLRREDFIANKPGR</sequence>
<dbReference type="SUPFAM" id="SSF55729">
    <property type="entry name" value="Acyl-CoA N-acyltransferases (Nat)"/>
    <property type="match status" value="1"/>
</dbReference>
<dbReference type="PROSITE" id="PS51186">
    <property type="entry name" value="GNAT"/>
    <property type="match status" value="1"/>
</dbReference>
<dbReference type="GeneID" id="84632711"/>
<dbReference type="PANTHER" id="PTHR43441">
    <property type="entry name" value="RIBOSOMAL-PROTEIN-SERINE ACETYLTRANSFERASE"/>
    <property type="match status" value="1"/>
</dbReference>
<name>A0ABM6S3R4_9GAMM</name>
<accession>A0ABM6S3R4</accession>
<dbReference type="Gene3D" id="3.40.630.30">
    <property type="match status" value="1"/>
</dbReference>
<evidence type="ECO:0000313" key="3">
    <source>
        <dbReference type="Proteomes" id="UP000237673"/>
    </source>
</evidence>
<proteinExistence type="predicted"/>
<dbReference type="RefSeq" id="WP_084970900.1">
    <property type="nucleotide sequence ID" value="NZ_CAXORU010000026.1"/>
</dbReference>
<protein>
    <submittedName>
        <fullName evidence="2">N-acetyltransferase</fullName>
    </submittedName>
</protein>
<dbReference type="PANTHER" id="PTHR43441:SF10">
    <property type="entry name" value="ACETYLTRANSFERASE"/>
    <property type="match status" value="1"/>
</dbReference>
<dbReference type="InterPro" id="IPR016181">
    <property type="entry name" value="Acyl_CoA_acyltransferase"/>
</dbReference>
<dbReference type="InterPro" id="IPR000182">
    <property type="entry name" value="GNAT_dom"/>
</dbReference>
<organism evidence="2 3">
    <name type="scientific">Mixta calida</name>
    <dbReference type="NCBI Taxonomy" id="665913"/>
    <lineage>
        <taxon>Bacteria</taxon>
        <taxon>Pseudomonadati</taxon>
        <taxon>Pseudomonadota</taxon>
        <taxon>Gammaproteobacteria</taxon>
        <taxon>Enterobacterales</taxon>
        <taxon>Erwiniaceae</taxon>
        <taxon>Mixta</taxon>
    </lineage>
</organism>
<evidence type="ECO:0000259" key="1">
    <source>
        <dbReference type="PROSITE" id="PS51186"/>
    </source>
</evidence>
<gene>
    <name evidence="2" type="ORF">C2E16_16435</name>
</gene>
<dbReference type="Pfam" id="PF13302">
    <property type="entry name" value="Acetyltransf_3"/>
    <property type="match status" value="1"/>
</dbReference>